<gene>
    <name evidence="3" type="ORF">AAFF_G00311840</name>
</gene>
<evidence type="ECO:0000313" key="3">
    <source>
        <dbReference type="EMBL" id="KAJ8405747.1"/>
    </source>
</evidence>
<reference evidence="3" key="1">
    <citation type="journal article" date="2023" name="Science">
        <title>Genome structures resolve the early diversification of teleost fishes.</title>
        <authorList>
            <person name="Parey E."/>
            <person name="Louis A."/>
            <person name="Montfort J."/>
            <person name="Bouchez O."/>
            <person name="Roques C."/>
            <person name="Iampietro C."/>
            <person name="Lluch J."/>
            <person name="Castinel A."/>
            <person name="Donnadieu C."/>
            <person name="Desvignes T."/>
            <person name="Floi Bucao C."/>
            <person name="Jouanno E."/>
            <person name="Wen M."/>
            <person name="Mejri S."/>
            <person name="Dirks R."/>
            <person name="Jansen H."/>
            <person name="Henkel C."/>
            <person name="Chen W.J."/>
            <person name="Zahm M."/>
            <person name="Cabau C."/>
            <person name="Klopp C."/>
            <person name="Thompson A.W."/>
            <person name="Robinson-Rechavi M."/>
            <person name="Braasch I."/>
            <person name="Lecointre G."/>
            <person name="Bobe J."/>
            <person name="Postlethwait J.H."/>
            <person name="Berthelot C."/>
            <person name="Roest Crollius H."/>
            <person name="Guiguen Y."/>
        </authorList>
    </citation>
    <scope>NUCLEOTIDE SEQUENCE</scope>
    <source>
        <strain evidence="3">NC1722</strain>
    </source>
</reference>
<organism evidence="3 4">
    <name type="scientific">Aldrovandia affinis</name>
    <dbReference type="NCBI Taxonomy" id="143900"/>
    <lineage>
        <taxon>Eukaryota</taxon>
        <taxon>Metazoa</taxon>
        <taxon>Chordata</taxon>
        <taxon>Craniata</taxon>
        <taxon>Vertebrata</taxon>
        <taxon>Euteleostomi</taxon>
        <taxon>Actinopterygii</taxon>
        <taxon>Neopterygii</taxon>
        <taxon>Teleostei</taxon>
        <taxon>Notacanthiformes</taxon>
        <taxon>Halosauridae</taxon>
        <taxon>Aldrovandia</taxon>
    </lineage>
</organism>
<dbReference type="Proteomes" id="UP001221898">
    <property type="component" value="Unassembled WGS sequence"/>
</dbReference>
<evidence type="ECO:0000313" key="4">
    <source>
        <dbReference type="Proteomes" id="UP001221898"/>
    </source>
</evidence>
<accession>A0AAD7WQP6</accession>
<name>A0AAD7WQP6_9TELE</name>
<protein>
    <submittedName>
        <fullName evidence="3">Uncharacterized protein</fullName>
    </submittedName>
</protein>
<keyword evidence="4" id="KW-1185">Reference proteome</keyword>
<comment type="caution">
    <text evidence="3">The sequence shown here is derived from an EMBL/GenBank/DDBJ whole genome shotgun (WGS) entry which is preliminary data.</text>
</comment>
<proteinExistence type="predicted"/>
<sequence>MQSEGELLLSMPTSSQNDEEVQERTAEQHKTNLEEFKEFAPQKKVAERHWYGWPSLCSGLGIVGIGILVTFYLYKYR</sequence>
<dbReference type="EMBL" id="JAINUG010000046">
    <property type="protein sequence ID" value="KAJ8405747.1"/>
    <property type="molecule type" value="Genomic_DNA"/>
</dbReference>
<keyword evidence="2" id="KW-0812">Transmembrane</keyword>
<evidence type="ECO:0000256" key="2">
    <source>
        <dbReference type="SAM" id="Phobius"/>
    </source>
</evidence>
<feature type="transmembrane region" description="Helical" evidence="2">
    <location>
        <begin position="51"/>
        <end position="74"/>
    </location>
</feature>
<keyword evidence="2" id="KW-1133">Transmembrane helix</keyword>
<feature type="region of interest" description="Disordered" evidence="1">
    <location>
        <begin position="1"/>
        <end position="29"/>
    </location>
</feature>
<keyword evidence="2" id="KW-0472">Membrane</keyword>
<dbReference type="AlphaFoldDB" id="A0AAD7WQP6"/>
<evidence type="ECO:0000256" key="1">
    <source>
        <dbReference type="SAM" id="MobiDB-lite"/>
    </source>
</evidence>